<accession>A0A7S2U668</accession>
<protein>
    <submittedName>
        <fullName evidence="1">Uncharacterized protein</fullName>
    </submittedName>
</protein>
<reference evidence="1" key="1">
    <citation type="submission" date="2021-01" db="EMBL/GenBank/DDBJ databases">
        <authorList>
            <person name="Corre E."/>
            <person name="Pelletier E."/>
            <person name="Niang G."/>
            <person name="Scheremetjew M."/>
            <person name="Finn R."/>
            <person name="Kale V."/>
            <person name="Holt S."/>
            <person name="Cochrane G."/>
            <person name="Meng A."/>
            <person name="Brown T."/>
            <person name="Cohen L."/>
        </authorList>
    </citation>
    <scope>NUCLEOTIDE SEQUENCE</scope>
    <source>
        <strain evidence="1">CCMP2084</strain>
    </source>
</reference>
<dbReference type="EMBL" id="HBHQ01000558">
    <property type="protein sequence ID" value="CAD9808527.1"/>
    <property type="molecule type" value="Transcribed_RNA"/>
</dbReference>
<gene>
    <name evidence="1" type="ORF">ASEP1449_LOCUS349</name>
</gene>
<sequence length="421" mass="48624">MQFMKGVSDSAFNDIDEYKLKSVTKLQHFQKDKYDHVRRNIILLLDRLQKITDLYSVYYGHLDEEDRIWIDSDERLYRHFRFEIVNMTRYELVFLFKMLFEISSSHMIFKQITILLCDIDVAGQFSRGVPDMLRGKCKSSEEVLAEGVWSFDMVFSTMIPFFLLSFVFTNEMKRLRVIDRLGRNILKDRTDRQVIRVVSQLGIDDGITYLASTALLLLTLILKLEVSTLSESFIRTSLSKITTEEAKSLEYRCWVKNKSKKYSKKIGQLKSSVMTQLSMLTLCIKSRDMAVKLLLEKFETSTLKRQSIPKDLVSRINASTCRKEQMLLMMQCIGHVQSWSYKDAGDINRCLLDLHNAGEIATEFLHHATNKNYPIVKSITSPSWTQRSGDGLSINSLNTVSDIICICDILQFANAADHEAS</sequence>
<proteinExistence type="predicted"/>
<dbReference type="AlphaFoldDB" id="A0A7S2U668"/>
<name>A0A7S2U668_9STRA</name>
<evidence type="ECO:0000313" key="1">
    <source>
        <dbReference type="EMBL" id="CAD9808527.1"/>
    </source>
</evidence>
<organism evidence="1">
    <name type="scientific">Attheya septentrionalis</name>
    <dbReference type="NCBI Taxonomy" id="420275"/>
    <lineage>
        <taxon>Eukaryota</taxon>
        <taxon>Sar</taxon>
        <taxon>Stramenopiles</taxon>
        <taxon>Ochrophyta</taxon>
        <taxon>Bacillariophyta</taxon>
        <taxon>Coscinodiscophyceae</taxon>
        <taxon>Chaetocerotophycidae</taxon>
        <taxon>Chaetocerotales</taxon>
        <taxon>Attheyaceae</taxon>
        <taxon>Attheya</taxon>
    </lineage>
</organism>